<dbReference type="AlphaFoldDB" id="A0A8J9TAV3"/>
<reference evidence="1" key="1">
    <citation type="submission" date="2022-02" db="EMBL/GenBank/DDBJ databases">
        <authorList>
            <person name="Giguere J D."/>
        </authorList>
    </citation>
    <scope>NUCLEOTIDE SEQUENCE</scope>
    <source>
        <strain evidence="1">CCAP 1055/1</strain>
    </source>
</reference>
<evidence type="ECO:0000313" key="1">
    <source>
        <dbReference type="EMBL" id="CAG9288005.1"/>
    </source>
</evidence>
<protein>
    <submittedName>
        <fullName evidence="1">Uncharacterized protein</fullName>
    </submittedName>
</protein>
<name>A0A8J9TAV3_PHATR</name>
<proteinExistence type="predicted"/>
<accession>A0A8J9TAV3</accession>
<gene>
    <name evidence="1" type="ORF">PTTT1_LOCUS37244</name>
</gene>
<dbReference type="Proteomes" id="UP000836788">
    <property type="component" value="Chromosome 3"/>
</dbReference>
<sequence>MTRKDWKLDPEAVHRRAASVQGCKEVLLTPDLNPALCSFLVGIDDSGCQVQNLARVNVYADTGTIGTCRIQQGEVREVFRRNISDLNSVEGILRNPPTITIIDENIVGMTDTEGPTTKVSLQTGIELADVGLAILQGEKEKLRMHLEALDDRSTLDDSSRSVTSVTSRSESSLGLAGIEFQFSLPPHNMKHVDQCLGEIIAMNKVVRGVATNGKGTVFLYGNAGVAYTPNIPRPLYSKLSQLRSSAITHRPRYVSLGTRDRYFVSFHDATFAFKGPKGLERDLKNSPKTPRSVAFGSTFDTYFIVFDDGSWKCQGRGLPKELEEKLATRGDRDDLTIVNLGPAGEWFLRANDGKTWWGNVSEELNTAINDLTNEGHYLSFVDFGVDGSYLISYD</sequence>
<organism evidence="1">
    <name type="scientific">Phaeodactylum tricornutum</name>
    <name type="common">Diatom</name>
    <dbReference type="NCBI Taxonomy" id="2850"/>
    <lineage>
        <taxon>Eukaryota</taxon>
        <taxon>Sar</taxon>
        <taxon>Stramenopiles</taxon>
        <taxon>Ochrophyta</taxon>
        <taxon>Bacillariophyta</taxon>
        <taxon>Bacillariophyceae</taxon>
        <taxon>Bacillariophycidae</taxon>
        <taxon>Naviculales</taxon>
        <taxon>Phaeodactylaceae</taxon>
        <taxon>Phaeodactylum</taxon>
    </lineage>
</organism>
<dbReference type="EMBL" id="OU594944">
    <property type="protein sequence ID" value="CAG9288005.1"/>
    <property type="molecule type" value="Genomic_DNA"/>
</dbReference>